<accession>A0AAE9Y152</accession>
<organism evidence="2 3">
    <name type="scientific">Rhodopseudomonas palustris (strain ATCC BAA-98 / CGA009)</name>
    <dbReference type="NCBI Taxonomy" id="258594"/>
    <lineage>
        <taxon>Bacteria</taxon>
        <taxon>Pseudomonadati</taxon>
        <taxon>Pseudomonadota</taxon>
        <taxon>Alphaproteobacteria</taxon>
        <taxon>Hyphomicrobiales</taxon>
        <taxon>Nitrobacteraceae</taxon>
        <taxon>Rhodopseudomonas</taxon>
    </lineage>
</organism>
<protein>
    <submittedName>
        <fullName evidence="2">Uncharacterized protein</fullName>
    </submittedName>
</protein>
<dbReference type="KEGG" id="rpa:TX73_019705"/>
<dbReference type="EMBL" id="CP116810">
    <property type="protein sequence ID" value="WCL93983.1"/>
    <property type="molecule type" value="Genomic_DNA"/>
</dbReference>
<feature type="transmembrane region" description="Helical" evidence="1">
    <location>
        <begin position="25"/>
        <end position="46"/>
    </location>
</feature>
<proteinExistence type="predicted"/>
<dbReference type="GeneID" id="66894913"/>
<keyword evidence="1" id="KW-0472">Membrane</keyword>
<keyword evidence="3" id="KW-1185">Reference proteome</keyword>
<name>A0AAE9Y152_RHOPA</name>
<dbReference type="Proteomes" id="UP000001426">
    <property type="component" value="Chromosome"/>
</dbReference>
<keyword evidence="1" id="KW-0812">Transmembrane</keyword>
<dbReference type="RefSeq" id="WP_174270112.1">
    <property type="nucleotide sequence ID" value="NZ_CP116810.1"/>
</dbReference>
<keyword evidence="1" id="KW-1133">Transmembrane helix</keyword>
<gene>
    <name evidence="2" type="ORF">TX73_019705</name>
</gene>
<dbReference type="AlphaFoldDB" id="A0AAE9Y152"/>
<evidence type="ECO:0000313" key="3">
    <source>
        <dbReference type="Proteomes" id="UP000001426"/>
    </source>
</evidence>
<reference evidence="2 3" key="1">
    <citation type="journal article" date="2004" name="Nat. Biotechnol.">
        <title>Complete genome sequence of the metabolically versatile photosynthetic bacterium Rhodopseudomonas palustris.</title>
        <authorList>
            <person name="Larimer F.W."/>
            <person name="Chain P."/>
            <person name="Hauser L."/>
            <person name="Lamerdin J."/>
            <person name="Malfatti S."/>
            <person name="Do L."/>
            <person name="Land M.L."/>
            <person name="Pelletier D.A."/>
            <person name="Beatty J.T."/>
            <person name="Lang A.S."/>
            <person name="Tabita F.R."/>
            <person name="Gibson J.L."/>
            <person name="Hanson T.E."/>
            <person name="Bobst C."/>
            <person name="Torres J.L."/>
            <person name="Peres C."/>
            <person name="Harrison F.H."/>
            <person name="Gibson J."/>
            <person name="Harwood C.S."/>
        </authorList>
    </citation>
    <scope>NUCLEOTIDE SEQUENCE [LARGE SCALE GENOMIC DNA]</scope>
    <source>
        <strain evidence="3">ATCC BAA-98 / CGA009</strain>
    </source>
</reference>
<sequence length="165" mass="17966">MLATMLLAALLPVLTLTVRILTVRILLLLARTGTAALLLLAGGRLARSRLLLILIRHRWSPSECRAQIDNNEQASTVARIGVIFARLLRGNIASRGTARAVHREEGCNQPLLPRSRPTVRKLRSEATFRLPGPSPHRVCNASAISAAGPFGSQSTTLRVPLFRVL</sequence>
<evidence type="ECO:0000256" key="1">
    <source>
        <dbReference type="SAM" id="Phobius"/>
    </source>
</evidence>
<evidence type="ECO:0000313" key="2">
    <source>
        <dbReference type="EMBL" id="WCL93983.1"/>
    </source>
</evidence>